<dbReference type="GO" id="GO:0005737">
    <property type="term" value="C:cytoplasm"/>
    <property type="evidence" value="ECO:0007669"/>
    <property type="project" value="UniProtKB-SubCell"/>
</dbReference>
<evidence type="ECO:0000256" key="1">
    <source>
        <dbReference type="ARBA" id="ARBA00004496"/>
    </source>
</evidence>
<reference evidence="9" key="1">
    <citation type="journal article" date="2020" name="Nat. Commun.">
        <title>Genome sequence of the cluster root forming white lupin.</title>
        <authorList>
            <person name="Hufnagel B."/>
            <person name="Marques A."/>
            <person name="Soriano A."/>
            <person name="Marques L."/>
            <person name="Divol F."/>
            <person name="Doumas P."/>
            <person name="Sallet E."/>
            <person name="Mancinotti D."/>
            <person name="Carrere S."/>
            <person name="Marande W."/>
            <person name="Arribat S."/>
            <person name="Keller J."/>
            <person name="Huneau C."/>
            <person name="Blein T."/>
            <person name="Aime D."/>
            <person name="Laguerre M."/>
            <person name="Taylor J."/>
            <person name="Schubert V."/>
            <person name="Nelson M."/>
            <person name="Geu-Flores F."/>
            <person name="Crespi M."/>
            <person name="Gallardo-Guerrero K."/>
            <person name="Delaux P.-M."/>
            <person name="Salse J."/>
            <person name="Berges H."/>
            <person name="Guyot R."/>
            <person name="Gouzy J."/>
            <person name="Peret B."/>
        </authorList>
    </citation>
    <scope>NUCLEOTIDE SEQUENCE [LARGE SCALE GENOMIC DNA]</scope>
    <source>
        <strain evidence="9">cv. Amiga</strain>
    </source>
</reference>
<gene>
    <name evidence="8" type="ORF">Lalb_Chr06g0165021</name>
</gene>
<keyword evidence="2" id="KW-0963">Cytoplasm</keyword>
<protein>
    <submittedName>
        <fullName evidence="8">Uncharacterized protein</fullName>
    </submittedName>
</protein>
<organism evidence="8 9">
    <name type="scientific">Lupinus albus</name>
    <name type="common">White lupine</name>
    <name type="synonym">Lupinus termis</name>
    <dbReference type="NCBI Taxonomy" id="3870"/>
    <lineage>
        <taxon>Eukaryota</taxon>
        <taxon>Viridiplantae</taxon>
        <taxon>Streptophyta</taxon>
        <taxon>Embryophyta</taxon>
        <taxon>Tracheophyta</taxon>
        <taxon>Spermatophyta</taxon>
        <taxon>Magnoliopsida</taxon>
        <taxon>eudicotyledons</taxon>
        <taxon>Gunneridae</taxon>
        <taxon>Pentapetalae</taxon>
        <taxon>rosids</taxon>
        <taxon>fabids</taxon>
        <taxon>Fabales</taxon>
        <taxon>Fabaceae</taxon>
        <taxon>Papilionoideae</taxon>
        <taxon>50 kb inversion clade</taxon>
        <taxon>genistoids sensu lato</taxon>
        <taxon>core genistoids</taxon>
        <taxon>Genisteae</taxon>
        <taxon>Lupinus</taxon>
    </lineage>
</organism>
<evidence type="ECO:0000256" key="6">
    <source>
        <dbReference type="ARBA" id="ARBA00024199"/>
    </source>
</evidence>
<dbReference type="GO" id="GO:0009691">
    <property type="term" value="P:cytokinin biosynthetic process"/>
    <property type="evidence" value="ECO:0007669"/>
    <property type="project" value="UniProtKB-KW"/>
</dbReference>
<dbReference type="AlphaFoldDB" id="A0A6A4QDQ3"/>
<evidence type="ECO:0000256" key="3">
    <source>
        <dbReference type="ARBA" id="ARBA00022712"/>
    </source>
</evidence>
<sequence>MNALVSENSSGCESGWTLYLEHSYTPSQFIGGSDGFYEKHKDKRTKEEEEYGEEDLSMVSDASSGPPHFPYEEVHFNEQEKNGGLYSESKAAKLAKSGKKKQKVKENQQNLPFFLHDTASSCVFDFSTVSFRYIECQECELACIKSYFHIHGS</sequence>
<keyword evidence="4" id="KW-0932">Cytokinin signaling pathway</keyword>
<evidence type="ECO:0000313" key="8">
    <source>
        <dbReference type="EMBL" id="KAE9611679.1"/>
    </source>
</evidence>
<dbReference type="InterPro" id="IPR044670">
    <property type="entry name" value="SOFL"/>
</dbReference>
<proteinExistence type="inferred from homology"/>
<keyword evidence="3" id="KW-0203">Cytokinin biosynthesis</keyword>
<evidence type="ECO:0000256" key="2">
    <source>
        <dbReference type="ARBA" id="ARBA00022490"/>
    </source>
</evidence>
<dbReference type="Proteomes" id="UP000447434">
    <property type="component" value="Chromosome 6"/>
</dbReference>
<evidence type="ECO:0000256" key="7">
    <source>
        <dbReference type="SAM" id="MobiDB-lite"/>
    </source>
</evidence>
<evidence type="ECO:0000313" key="9">
    <source>
        <dbReference type="Proteomes" id="UP000447434"/>
    </source>
</evidence>
<comment type="subcellular location">
    <subcellularLocation>
        <location evidence="1">Cytoplasm</location>
    </subcellularLocation>
</comment>
<accession>A0A6A4QDQ3</accession>
<dbReference type="GO" id="GO:0009736">
    <property type="term" value="P:cytokinin-activated signaling pathway"/>
    <property type="evidence" value="ECO:0007669"/>
    <property type="project" value="UniProtKB-KW"/>
</dbReference>
<evidence type="ECO:0000256" key="5">
    <source>
        <dbReference type="ARBA" id="ARBA00023242"/>
    </source>
</evidence>
<comment type="caution">
    <text evidence="8">The sequence shown here is derived from an EMBL/GenBank/DDBJ whole genome shotgun (WGS) entry which is preliminary data.</text>
</comment>
<keyword evidence="5" id="KW-0539">Nucleus</keyword>
<name>A0A6A4QDQ3_LUPAL</name>
<keyword evidence="9" id="KW-1185">Reference proteome</keyword>
<dbReference type="EMBL" id="WOCE01000006">
    <property type="protein sequence ID" value="KAE9611679.1"/>
    <property type="molecule type" value="Genomic_DNA"/>
</dbReference>
<dbReference type="PANTHER" id="PTHR33347">
    <property type="entry name" value="OSJNBA0091C07.3 PROTEIN"/>
    <property type="match status" value="1"/>
</dbReference>
<feature type="region of interest" description="Disordered" evidence="7">
    <location>
        <begin position="40"/>
        <end position="63"/>
    </location>
</feature>
<dbReference type="PANTHER" id="PTHR33347:SF1">
    <property type="entry name" value="PROTEIN SOB FIVE-LIKE 5"/>
    <property type="match status" value="1"/>
</dbReference>
<comment type="similarity">
    <text evidence="6">Belongs to the SOFL plant protein family.</text>
</comment>
<dbReference type="OrthoDB" id="759087at2759"/>
<evidence type="ECO:0000256" key="4">
    <source>
        <dbReference type="ARBA" id="ARBA00022864"/>
    </source>
</evidence>